<feature type="transmembrane region" description="Helical" evidence="1">
    <location>
        <begin position="99"/>
        <end position="118"/>
    </location>
</feature>
<reference evidence="3" key="1">
    <citation type="submission" date="2023-03" db="EMBL/GenBank/DDBJ databases">
        <authorList>
            <person name="Steffen K."/>
            <person name="Cardenas P."/>
        </authorList>
    </citation>
    <scope>NUCLEOTIDE SEQUENCE</scope>
</reference>
<comment type="caution">
    <text evidence="3">The sequence shown here is derived from an EMBL/GenBank/DDBJ whole genome shotgun (WGS) entry which is preliminary data.</text>
</comment>
<protein>
    <submittedName>
        <fullName evidence="3">Uncharacterized protein</fullName>
    </submittedName>
</protein>
<sequence length="210" mass="24368">LCLLGTVLLFLGAVISGHGEALPFKPKSKESIEEKYSLHHVGWVTRKERETHMQRVQENEPMASGYSCQEYAVDIAFQISSSRTYTFIKCFTLFRWRSFLYVFLAGFSSAVFLVQTYTNLNAPVVIFYPINFEFFNFVMFTNMFVATEAYRLGYTKYKARKNVIGGLKDRCRVYFKIPSYMDILKLLLLLLFIAGIQICIRDIRLLLASY</sequence>
<evidence type="ECO:0000313" key="3">
    <source>
        <dbReference type="EMBL" id="CAI8036041.1"/>
    </source>
</evidence>
<feature type="chain" id="PRO_5041429251" evidence="2">
    <location>
        <begin position="22"/>
        <end position="210"/>
    </location>
</feature>
<accession>A0AA35X135</accession>
<proteinExistence type="predicted"/>
<keyword evidence="2" id="KW-0732">Signal</keyword>
<feature type="transmembrane region" description="Helical" evidence="1">
    <location>
        <begin position="125"/>
        <end position="145"/>
    </location>
</feature>
<gene>
    <name evidence="3" type="ORF">GBAR_LOCUS20224</name>
</gene>
<evidence type="ECO:0000256" key="2">
    <source>
        <dbReference type="SAM" id="SignalP"/>
    </source>
</evidence>
<feature type="signal peptide" evidence="2">
    <location>
        <begin position="1"/>
        <end position="21"/>
    </location>
</feature>
<keyword evidence="4" id="KW-1185">Reference proteome</keyword>
<evidence type="ECO:0000256" key="1">
    <source>
        <dbReference type="SAM" id="Phobius"/>
    </source>
</evidence>
<keyword evidence="1" id="KW-0472">Membrane</keyword>
<dbReference type="EMBL" id="CASHTH010002842">
    <property type="protein sequence ID" value="CAI8036041.1"/>
    <property type="molecule type" value="Genomic_DNA"/>
</dbReference>
<evidence type="ECO:0000313" key="4">
    <source>
        <dbReference type="Proteomes" id="UP001174909"/>
    </source>
</evidence>
<keyword evidence="1" id="KW-1133">Transmembrane helix</keyword>
<feature type="non-terminal residue" evidence="3">
    <location>
        <position position="210"/>
    </location>
</feature>
<organism evidence="3 4">
    <name type="scientific">Geodia barretti</name>
    <name type="common">Barrett's horny sponge</name>
    <dbReference type="NCBI Taxonomy" id="519541"/>
    <lineage>
        <taxon>Eukaryota</taxon>
        <taxon>Metazoa</taxon>
        <taxon>Porifera</taxon>
        <taxon>Demospongiae</taxon>
        <taxon>Heteroscleromorpha</taxon>
        <taxon>Tetractinellida</taxon>
        <taxon>Astrophorina</taxon>
        <taxon>Geodiidae</taxon>
        <taxon>Geodia</taxon>
    </lineage>
</organism>
<name>A0AA35X135_GEOBA</name>
<dbReference type="Proteomes" id="UP001174909">
    <property type="component" value="Unassembled WGS sequence"/>
</dbReference>
<dbReference type="AlphaFoldDB" id="A0AA35X135"/>
<feature type="transmembrane region" description="Helical" evidence="1">
    <location>
        <begin position="183"/>
        <end position="200"/>
    </location>
</feature>
<keyword evidence="1" id="KW-0812">Transmembrane</keyword>